<evidence type="ECO:0000256" key="8">
    <source>
        <dbReference type="ARBA" id="ARBA00023069"/>
    </source>
</evidence>
<keyword evidence="6" id="KW-0547">Nucleotide-binding</keyword>
<reference evidence="18 19" key="1">
    <citation type="submission" date="2017-07" db="EMBL/GenBank/DDBJ databases">
        <authorList>
            <person name="Talla V."/>
            <person name="Backstrom N."/>
        </authorList>
    </citation>
    <scope>NUCLEOTIDE SEQUENCE [LARGE SCALE GENOMIC DNA]</scope>
</reference>
<keyword evidence="10" id="KW-0966">Cell projection</keyword>
<dbReference type="SUPFAM" id="SSF56059">
    <property type="entry name" value="Glutathione synthetase ATP-binding domain-like"/>
    <property type="match status" value="2"/>
</dbReference>
<keyword evidence="7" id="KW-0067">ATP-binding</keyword>
<comment type="similarity">
    <text evidence="2">Belongs to the tubulin polyglutamylase family.</text>
</comment>
<evidence type="ECO:0000313" key="18">
    <source>
        <dbReference type="EMBL" id="VVD00817.1"/>
    </source>
</evidence>
<keyword evidence="3" id="KW-0963">Cytoplasm</keyword>
<keyword evidence="4" id="KW-0436">Ligase</keyword>
<comment type="catalytic activity">
    <reaction evidence="11">
        <text>(L-glutamyl)(n)-gamma-L-glutamyl-L-glutamyl-[protein] + L-glutamate + ATP = (L-glutamyl)(n+1)-gamma-L-glutamyl-L-glutamyl-[protein] + ADP + phosphate + H(+)</text>
        <dbReference type="Rhea" id="RHEA:60148"/>
        <dbReference type="Rhea" id="RHEA-COMP:15519"/>
        <dbReference type="Rhea" id="RHEA-COMP:15675"/>
        <dbReference type="ChEBI" id="CHEBI:15378"/>
        <dbReference type="ChEBI" id="CHEBI:29985"/>
        <dbReference type="ChEBI" id="CHEBI:30616"/>
        <dbReference type="ChEBI" id="CHEBI:43474"/>
        <dbReference type="ChEBI" id="CHEBI:143623"/>
        <dbReference type="ChEBI" id="CHEBI:456216"/>
    </reaction>
    <physiologicalReaction direction="left-to-right" evidence="11">
        <dbReference type="Rhea" id="RHEA:60149"/>
    </physiologicalReaction>
</comment>
<evidence type="ECO:0000256" key="17">
    <source>
        <dbReference type="SAM" id="MobiDB-lite"/>
    </source>
</evidence>
<sequence length="850" mass="98654">MNSDTKKLTSNQYGRVNIQQLERCRVNFCTDMEKSVLMSNFERRGWNQVGPDDEWFLYWASTQTCRNLFSVESGYRMNDNQIINHFPNHYELSRKDLLVKNIKRYRKELEREGNPLAEKMEVVLSAGHVVNRYLHLDFIPVTFVLPADYNMFVEEYRKSPQSTWIMKPCGKSQGTGIFLINKLSKLKKWSREAKAPFHPQLSKESYVISRYIDNPLLIGGKKFDLRLYVLVTSFRPLKAYLFQLGFCRFCTVKYDASVTELDNMYVHLTNVSVQKHGGDYNNIHGGKMSVQNLRLYLEGTKGRAVTEKLFAAIQWLIVHSLKAVSSVMANDRHCFECYGYDIIIDNKLKPWLVEVNASPSLTSTTVNDRIMKYKLIDNILSVVLPPDGIPDVRWGKVPSPEALGNFDLLIDEELVEKEESTNSNRTARSHKSRTPIQDREKRVTYCTDLEKSVIMTNFERRGWIQVGPEDEWNFYWSFTQNCRSIFSSESGYRMNDNQLINHFPNHYEISRKDLLVKNIKRYRKELEREGNPLADKTELTLPNGQIVTRYIHLDFIPVTYVLPADYNMFVEEYRKSPQSTWIMKPCGKSQGAGIFLINKLSKLKKWSREAKAPLHPQLGGKECYVISRYIDNPLLIGGKKFDLRLYVLVTSFRPLKAYLFQHGFCRFCTVKYDTSVTELDNMYVHLTNVSVQKHGGDYNSLHGGKMSIQNFRLYLEGTRGRSVTEKLFADMQWLIVHSLKAVAPVMANDRHCFECYGYDIIIDSTLKPWLIEVNASPSLQSTTHNDRILKYKLIDNIVSVVVPPDGIPDARWNKIPSEAALGDFDVLIDEELIEREDANSRYYKYHRSKQ</sequence>
<evidence type="ECO:0000256" key="4">
    <source>
        <dbReference type="ARBA" id="ARBA00022598"/>
    </source>
</evidence>
<keyword evidence="19" id="KW-1185">Reference proteome</keyword>
<dbReference type="Proteomes" id="UP000324832">
    <property type="component" value="Unassembled WGS sequence"/>
</dbReference>
<dbReference type="GO" id="GO:0070740">
    <property type="term" value="F:tubulin-glutamic acid ligase activity"/>
    <property type="evidence" value="ECO:0007669"/>
    <property type="project" value="TreeGrafter"/>
</dbReference>
<keyword evidence="8" id="KW-0969">Cilium</keyword>
<evidence type="ECO:0000256" key="6">
    <source>
        <dbReference type="ARBA" id="ARBA00022741"/>
    </source>
</evidence>
<evidence type="ECO:0000256" key="2">
    <source>
        <dbReference type="ARBA" id="ARBA00006118"/>
    </source>
</evidence>
<evidence type="ECO:0000256" key="16">
    <source>
        <dbReference type="ARBA" id="ARBA00083073"/>
    </source>
</evidence>
<dbReference type="InterPro" id="IPR004344">
    <property type="entry name" value="TTL/TTLL_fam"/>
</dbReference>
<dbReference type="PANTHER" id="PTHR12241">
    <property type="entry name" value="TUBULIN POLYGLUTAMYLASE"/>
    <property type="match status" value="1"/>
</dbReference>
<dbReference type="PROSITE" id="PS51221">
    <property type="entry name" value="TTL"/>
    <property type="match status" value="2"/>
</dbReference>
<evidence type="ECO:0000313" key="19">
    <source>
        <dbReference type="Proteomes" id="UP000324832"/>
    </source>
</evidence>
<keyword evidence="9" id="KW-0206">Cytoskeleton</keyword>
<evidence type="ECO:0000256" key="15">
    <source>
        <dbReference type="ARBA" id="ARBA00080021"/>
    </source>
</evidence>
<comment type="subunit">
    <text evidence="12">Part of the neuronal tubulin polyglutamylase complex which contains TPGS1, TPGS2, TTLL1, LRRC49 and NICN1. Interacts with PCM1, CSTPP1 and LRRC49.</text>
</comment>
<evidence type="ECO:0000256" key="1">
    <source>
        <dbReference type="ARBA" id="ARBA00004120"/>
    </source>
</evidence>
<protein>
    <recommendedName>
        <fullName evidence="13">Polyglutamylase complex subunit TTLL1</fullName>
    </recommendedName>
    <alternativeName>
        <fullName evidence="14">Tubulin polyglutamylase TTLL1</fullName>
    </alternativeName>
    <alternativeName>
        <fullName evidence="16">Tubulin polyglutamylase complex subunit 3</fullName>
    </alternativeName>
    <alternativeName>
        <fullName evidence="15">Tubulin--tyrosine ligase-like protein 1</fullName>
    </alternativeName>
</protein>
<dbReference type="GO" id="GO:0000226">
    <property type="term" value="P:microtubule cytoskeleton organization"/>
    <property type="evidence" value="ECO:0007669"/>
    <property type="project" value="TreeGrafter"/>
</dbReference>
<dbReference type="AlphaFoldDB" id="A0A5E4QTB2"/>
<evidence type="ECO:0000256" key="7">
    <source>
        <dbReference type="ARBA" id="ARBA00022840"/>
    </source>
</evidence>
<organism evidence="18 19">
    <name type="scientific">Leptidea sinapis</name>
    <dbReference type="NCBI Taxonomy" id="189913"/>
    <lineage>
        <taxon>Eukaryota</taxon>
        <taxon>Metazoa</taxon>
        <taxon>Ecdysozoa</taxon>
        <taxon>Arthropoda</taxon>
        <taxon>Hexapoda</taxon>
        <taxon>Insecta</taxon>
        <taxon>Pterygota</taxon>
        <taxon>Neoptera</taxon>
        <taxon>Endopterygota</taxon>
        <taxon>Lepidoptera</taxon>
        <taxon>Glossata</taxon>
        <taxon>Ditrysia</taxon>
        <taxon>Papilionoidea</taxon>
        <taxon>Pieridae</taxon>
        <taxon>Dismorphiinae</taxon>
        <taxon>Leptidea</taxon>
    </lineage>
</organism>
<evidence type="ECO:0000256" key="11">
    <source>
        <dbReference type="ARBA" id="ARBA00052959"/>
    </source>
</evidence>
<evidence type="ECO:0000256" key="5">
    <source>
        <dbReference type="ARBA" id="ARBA00022701"/>
    </source>
</evidence>
<evidence type="ECO:0000256" key="10">
    <source>
        <dbReference type="ARBA" id="ARBA00023273"/>
    </source>
</evidence>
<gene>
    <name evidence="18" type="ORF">LSINAPIS_LOCUS11379</name>
</gene>
<dbReference type="EMBL" id="FZQP02005000">
    <property type="protein sequence ID" value="VVD00817.1"/>
    <property type="molecule type" value="Genomic_DNA"/>
</dbReference>
<dbReference type="GO" id="GO:0036064">
    <property type="term" value="C:ciliary basal body"/>
    <property type="evidence" value="ECO:0007669"/>
    <property type="project" value="TreeGrafter"/>
</dbReference>
<evidence type="ECO:0000256" key="14">
    <source>
        <dbReference type="ARBA" id="ARBA00075351"/>
    </source>
</evidence>
<name>A0A5E4QTB2_9NEOP</name>
<dbReference type="Gene3D" id="3.30.470.20">
    <property type="entry name" value="ATP-grasp fold, B domain"/>
    <property type="match status" value="2"/>
</dbReference>
<evidence type="ECO:0000256" key="9">
    <source>
        <dbReference type="ARBA" id="ARBA00023212"/>
    </source>
</evidence>
<dbReference type="GO" id="GO:0015631">
    <property type="term" value="F:tubulin binding"/>
    <property type="evidence" value="ECO:0007669"/>
    <property type="project" value="TreeGrafter"/>
</dbReference>
<dbReference type="FunFam" id="3.30.470.20:FF:000033">
    <property type="entry name" value="Probable tubulin polyglutamylase TTLL1"/>
    <property type="match status" value="2"/>
</dbReference>
<dbReference type="PANTHER" id="PTHR12241:SF31">
    <property type="entry name" value="POLYGLUTAMYLASE COMPLEX SUBUNIT TTLL1"/>
    <property type="match status" value="1"/>
</dbReference>
<evidence type="ECO:0000256" key="12">
    <source>
        <dbReference type="ARBA" id="ARBA00062645"/>
    </source>
</evidence>
<dbReference type="GO" id="GO:0005524">
    <property type="term" value="F:ATP binding"/>
    <property type="evidence" value="ECO:0007669"/>
    <property type="project" value="UniProtKB-KW"/>
</dbReference>
<comment type="subcellular location">
    <subcellularLocation>
        <location evidence="1">Cytoplasm</location>
        <location evidence="1">Cytoskeleton</location>
        <location evidence="1">Cilium basal body</location>
    </subcellularLocation>
</comment>
<evidence type="ECO:0000256" key="13">
    <source>
        <dbReference type="ARBA" id="ARBA00074800"/>
    </source>
</evidence>
<feature type="region of interest" description="Disordered" evidence="17">
    <location>
        <begin position="417"/>
        <end position="436"/>
    </location>
</feature>
<evidence type="ECO:0000256" key="3">
    <source>
        <dbReference type="ARBA" id="ARBA00022490"/>
    </source>
</evidence>
<keyword evidence="5" id="KW-0493">Microtubule</keyword>
<proteinExistence type="inferred from homology"/>
<accession>A0A5E4QTB2</accession>
<dbReference type="GO" id="GO:0005874">
    <property type="term" value="C:microtubule"/>
    <property type="evidence" value="ECO:0007669"/>
    <property type="project" value="UniProtKB-KW"/>
</dbReference>
<dbReference type="Pfam" id="PF03133">
    <property type="entry name" value="TTL"/>
    <property type="match status" value="2"/>
</dbReference>